<keyword evidence="1" id="KW-0472">Membrane</keyword>
<dbReference type="Proteomes" id="UP001519362">
    <property type="component" value="Unassembled WGS sequence"/>
</dbReference>
<keyword evidence="1" id="KW-1133">Transmembrane helix</keyword>
<feature type="transmembrane region" description="Helical" evidence="1">
    <location>
        <begin position="38"/>
        <end position="60"/>
    </location>
</feature>
<feature type="transmembrane region" description="Helical" evidence="1">
    <location>
        <begin position="337"/>
        <end position="362"/>
    </location>
</feature>
<dbReference type="Pfam" id="PF20176">
    <property type="entry name" value="DUF6541"/>
    <property type="match status" value="1"/>
</dbReference>
<protein>
    <submittedName>
        <fullName evidence="2">Uncharacterized protein</fullName>
    </submittedName>
</protein>
<feature type="transmembrane region" description="Helical" evidence="1">
    <location>
        <begin position="220"/>
        <end position="238"/>
    </location>
</feature>
<keyword evidence="1" id="KW-0812">Transmembrane</keyword>
<feature type="transmembrane region" description="Helical" evidence="1">
    <location>
        <begin position="427"/>
        <end position="444"/>
    </location>
</feature>
<name>A0ABS4ZJV1_9MICO</name>
<proteinExistence type="predicted"/>
<feature type="transmembrane region" description="Helical" evidence="1">
    <location>
        <begin position="300"/>
        <end position="316"/>
    </location>
</feature>
<feature type="transmembrane region" description="Helical" evidence="1">
    <location>
        <begin position="464"/>
        <end position="484"/>
    </location>
</feature>
<comment type="caution">
    <text evidence="2">The sequence shown here is derived from an EMBL/GenBank/DDBJ whole genome shotgun (WGS) entry which is preliminary data.</text>
</comment>
<feature type="transmembrane region" description="Helical" evidence="1">
    <location>
        <begin position="277"/>
        <end position="294"/>
    </location>
</feature>
<feature type="transmembrane region" description="Helical" evidence="1">
    <location>
        <begin position="66"/>
        <end position="84"/>
    </location>
</feature>
<feature type="transmembrane region" description="Helical" evidence="1">
    <location>
        <begin position="96"/>
        <end position="115"/>
    </location>
</feature>
<evidence type="ECO:0000313" key="2">
    <source>
        <dbReference type="EMBL" id="MBP2437569.1"/>
    </source>
</evidence>
<accession>A0ABS4ZJV1</accession>
<reference evidence="2 3" key="1">
    <citation type="submission" date="2021-03" db="EMBL/GenBank/DDBJ databases">
        <title>Sequencing the genomes of 1000 actinobacteria strains.</title>
        <authorList>
            <person name="Klenk H.-P."/>
        </authorList>
    </citation>
    <scope>NUCLEOTIDE SEQUENCE [LARGE SCALE GENOMIC DNA]</scope>
    <source>
        <strain evidence="2 3">DSM 24221</strain>
    </source>
</reference>
<feature type="transmembrane region" description="Helical" evidence="1">
    <location>
        <begin position="496"/>
        <end position="517"/>
    </location>
</feature>
<feature type="transmembrane region" description="Helical" evidence="1">
    <location>
        <begin position="6"/>
        <end position="26"/>
    </location>
</feature>
<dbReference type="InterPro" id="IPR046671">
    <property type="entry name" value="DUF6541"/>
</dbReference>
<gene>
    <name evidence="2" type="ORF">JOF34_002155</name>
</gene>
<evidence type="ECO:0000256" key="1">
    <source>
        <dbReference type="SAM" id="Phobius"/>
    </source>
</evidence>
<feature type="transmembrane region" description="Helical" evidence="1">
    <location>
        <begin position="186"/>
        <end position="208"/>
    </location>
</feature>
<feature type="transmembrane region" description="Helical" evidence="1">
    <location>
        <begin position="401"/>
        <end position="420"/>
    </location>
</feature>
<sequence>MSWWNATPAVFCAVLVVLGPGLFATWRLRAGVLARFGIAALVSVCSWGAAATIFGVVGVPFSPWQVLLPLIIAATLSEIVRRAFPSFEIGPLHARWWIVATAWAIGATIIFFVAFRGVPDPDRISQTYDNVFHLAATAAILDGDSGSPFGFRSLIETGVDGLRYYPSGWHLLTSATAILSGESVAVAFNAVWLVVATAVWLPGVAWLTQVMVAGRLAESAAIAALPLGAATGAFPYALLAWGTIYPTFLAHALLPGAAALTIASIRSVLAGQRRRPGIAMASVAILLSIGALGVSHPRVLPSWALVGALFLTWMLARRFLCGVRRGGTSRRRAIMSLVVTGSAVLVAFGGALTYAIVALGLFTEPLADRLDGPQARAVQTVWQGILQIVGQRSLTAGTEPVTVWAPLLGTAVLAGIAIAVRLRRARWLVAGFVVTAAMFVLAAGSDGDIAKLLTGIWYKDRFRLQATVAVFVVPIAALGVAGVSRNFRARRGDRSGVVLSLGMAAIVAVVSGASLSMTGTSQAIADVFHQPERRADWEIVSDKQVAFMQQQVAQIVPEGERVLGNPWDGSALTQLYAQREPVFPHVNGQWDADRLTVAWHLDEIEGNPEVCAALQRLSVTYVLYNPHEFGGGDPAGNHFPGPHEAVENGRFTEVATDGESVLYRIDVCG</sequence>
<evidence type="ECO:0000313" key="3">
    <source>
        <dbReference type="Proteomes" id="UP001519362"/>
    </source>
</evidence>
<keyword evidence="3" id="KW-1185">Reference proteome</keyword>
<dbReference type="EMBL" id="JAGIOL010000001">
    <property type="protein sequence ID" value="MBP2437569.1"/>
    <property type="molecule type" value="Genomic_DNA"/>
</dbReference>
<organism evidence="2 3">
    <name type="scientific">Microbacterium amylolyticum</name>
    <dbReference type="NCBI Taxonomy" id="936337"/>
    <lineage>
        <taxon>Bacteria</taxon>
        <taxon>Bacillati</taxon>
        <taxon>Actinomycetota</taxon>
        <taxon>Actinomycetes</taxon>
        <taxon>Micrococcales</taxon>
        <taxon>Microbacteriaceae</taxon>
        <taxon>Microbacterium</taxon>
    </lineage>
</organism>
<feature type="transmembrane region" description="Helical" evidence="1">
    <location>
        <begin position="244"/>
        <end position="265"/>
    </location>
</feature>
<dbReference type="RefSeq" id="WP_165133646.1">
    <property type="nucleotide sequence ID" value="NZ_CP049253.1"/>
</dbReference>